<dbReference type="InterPro" id="IPR043502">
    <property type="entry name" value="DNA/RNA_pol_sf"/>
</dbReference>
<dbReference type="PANTHER" id="PTHR34072">
    <property type="entry name" value="ENZYMATIC POLYPROTEIN-RELATED"/>
    <property type="match status" value="1"/>
</dbReference>
<evidence type="ECO:0000256" key="4">
    <source>
        <dbReference type="ARBA" id="ARBA00022759"/>
    </source>
</evidence>
<dbReference type="STRING" id="3827.A0A1S3E0Z8"/>
<proteinExistence type="predicted"/>
<feature type="domain" description="Reverse transcriptase RNase H-like" evidence="7">
    <location>
        <begin position="102"/>
        <end position="192"/>
    </location>
</feature>
<dbReference type="AlphaFoldDB" id="A0A1S3E0Z8"/>
<keyword evidence="3" id="KW-0540">Nuclease</keyword>
<accession>A0A1S3E0Z8</accession>
<evidence type="ECO:0000313" key="9">
    <source>
        <dbReference type="RefSeq" id="XP_012568756.1"/>
    </source>
</evidence>
<dbReference type="GO" id="GO:0004519">
    <property type="term" value="F:endonuclease activity"/>
    <property type="evidence" value="ECO:0007669"/>
    <property type="project" value="UniProtKB-KW"/>
</dbReference>
<dbReference type="RefSeq" id="XP_012568756.1">
    <property type="nucleotide sequence ID" value="XM_012713302.1"/>
</dbReference>
<keyword evidence="5" id="KW-0378">Hydrolase</keyword>
<evidence type="ECO:0000256" key="5">
    <source>
        <dbReference type="ARBA" id="ARBA00022801"/>
    </source>
</evidence>
<dbReference type="GO" id="GO:0003964">
    <property type="term" value="F:RNA-directed DNA polymerase activity"/>
    <property type="evidence" value="ECO:0007669"/>
    <property type="project" value="UniProtKB-KW"/>
</dbReference>
<evidence type="ECO:0000256" key="1">
    <source>
        <dbReference type="ARBA" id="ARBA00022679"/>
    </source>
</evidence>
<dbReference type="Gene3D" id="3.30.70.270">
    <property type="match status" value="1"/>
</dbReference>
<dbReference type="OrthoDB" id="2020560at2759"/>
<evidence type="ECO:0000259" key="7">
    <source>
        <dbReference type="Pfam" id="PF17917"/>
    </source>
</evidence>
<protein>
    <submittedName>
        <fullName evidence="9">Uncharacterized protein LOC105851695</fullName>
    </submittedName>
</protein>
<dbReference type="Pfam" id="PF17917">
    <property type="entry name" value="RT_RNaseH"/>
    <property type="match status" value="1"/>
</dbReference>
<name>A0A1S3E0Z8_CICAR</name>
<dbReference type="InterPro" id="IPR043128">
    <property type="entry name" value="Rev_trsase/Diguanyl_cyclase"/>
</dbReference>
<dbReference type="Proteomes" id="UP000087171">
    <property type="component" value="Chromosome Ca3"/>
</dbReference>
<reference evidence="9" key="2">
    <citation type="submission" date="2025-08" db="UniProtKB">
        <authorList>
            <consortium name="RefSeq"/>
        </authorList>
    </citation>
    <scope>IDENTIFICATION</scope>
    <source>
        <tissue evidence="9">Etiolated seedlings</tissue>
    </source>
</reference>
<dbReference type="PANTHER" id="PTHR34072:SF44">
    <property type="entry name" value="RNA-DIRECTED DNA POLYMERASE"/>
    <property type="match status" value="1"/>
</dbReference>
<sequence>MEVFMGHFFMYGSNFNKCLANLEKVLERCELVNLMLNWEKCHFMVKVGTIVRHLVSERGIEVDKENIEVKETMSPFTFVKEVRNFLGLKEALISAPIMQQFDWSLPFEIMCDASDFIVGAVFGQRKDKKVHAIHYASKTWDEAQVNYATTEKKLFIVVFTIDKFHLYLVGSKIIFYTDHAAIKYFLRKKDDKSNL</sequence>
<dbReference type="InterPro" id="IPR041373">
    <property type="entry name" value="RT_RNaseH"/>
</dbReference>
<evidence type="ECO:0000256" key="6">
    <source>
        <dbReference type="ARBA" id="ARBA00022918"/>
    </source>
</evidence>
<dbReference type="GO" id="GO:0016787">
    <property type="term" value="F:hydrolase activity"/>
    <property type="evidence" value="ECO:0007669"/>
    <property type="project" value="UniProtKB-KW"/>
</dbReference>
<reference evidence="8" key="1">
    <citation type="journal article" date="2013" name="Nat. Biotechnol.">
        <title>Draft genome sequence of chickpea (Cicer arietinum) provides a resource for trait improvement.</title>
        <authorList>
            <person name="Varshney R.K."/>
            <person name="Song C."/>
            <person name="Saxena R.K."/>
            <person name="Azam S."/>
            <person name="Yu S."/>
            <person name="Sharpe A.G."/>
            <person name="Cannon S."/>
            <person name="Baek J."/>
            <person name="Rosen B.D."/>
            <person name="Tar'an B."/>
            <person name="Millan T."/>
            <person name="Zhang X."/>
            <person name="Ramsay L.D."/>
            <person name="Iwata A."/>
            <person name="Wang Y."/>
            <person name="Nelson W."/>
            <person name="Farmer A.D."/>
            <person name="Gaur P.M."/>
            <person name="Soderlund C."/>
            <person name="Penmetsa R.V."/>
            <person name="Xu C."/>
            <person name="Bharti A.K."/>
            <person name="He W."/>
            <person name="Winter P."/>
            <person name="Zhao S."/>
            <person name="Hane J.K."/>
            <person name="Carrasquilla-Garcia N."/>
            <person name="Condie J.A."/>
            <person name="Upadhyaya H.D."/>
            <person name="Luo M.C."/>
            <person name="Thudi M."/>
            <person name="Gowda C.L."/>
            <person name="Singh N.P."/>
            <person name="Lichtenzveig J."/>
            <person name="Gali K.K."/>
            <person name="Rubio J."/>
            <person name="Nadarajan N."/>
            <person name="Dolezel J."/>
            <person name="Bansal K.C."/>
            <person name="Xu X."/>
            <person name="Edwards D."/>
            <person name="Zhang G."/>
            <person name="Kahl G."/>
            <person name="Gil J."/>
            <person name="Singh K.B."/>
            <person name="Datta S.K."/>
            <person name="Jackson S.A."/>
            <person name="Wang J."/>
            <person name="Cook D.R."/>
        </authorList>
    </citation>
    <scope>NUCLEOTIDE SEQUENCE [LARGE SCALE GENOMIC DNA]</scope>
    <source>
        <strain evidence="8">cv. CDC Frontier</strain>
    </source>
</reference>
<gene>
    <name evidence="9" type="primary">LOC105851695</name>
</gene>
<evidence type="ECO:0000313" key="8">
    <source>
        <dbReference type="Proteomes" id="UP000087171"/>
    </source>
</evidence>
<evidence type="ECO:0000256" key="3">
    <source>
        <dbReference type="ARBA" id="ARBA00022722"/>
    </source>
</evidence>
<keyword evidence="1" id="KW-0808">Transferase</keyword>
<keyword evidence="8" id="KW-1185">Reference proteome</keyword>
<dbReference type="CDD" id="cd09274">
    <property type="entry name" value="RNase_HI_RT_Ty3"/>
    <property type="match status" value="1"/>
</dbReference>
<dbReference type="SUPFAM" id="SSF56672">
    <property type="entry name" value="DNA/RNA polymerases"/>
    <property type="match status" value="1"/>
</dbReference>
<keyword evidence="2" id="KW-0548">Nucleotidyltransferase</keyword>
<evidence type="ECO:0000256" key="2">
    <source>
        <dbReference type="ARBA" id="ARBA00022695"/>
    </source>
</evidence>
<keyword evidence="4" id="KW-0255">Endonuclease</keyword>
<keyword evidence="6" id="KW-0695">RNA-directed DNA polymerase</keyword>
<organism evidence="8 9">
    <name type="scientific">Cicer arietinum</name>
    <name type="common">Chickpea</name>
    <name type="synonym">Garbanzo</name>
    <dbReference type="NCBI Taxonomy" id="3827"/>
    <lineage>
        <taxon>Eukaryota</taxon>
        <taxon>Viridiplantae</taxon>
        <taxon>Streptophyta</taxon>
        <taxon>Embryophyta</taxon>
        <taxon>Tracheophyta</taxon>
        <taxon>Spermatophyta</taxon>
        <taxon>Magnoliopsida</taxon>
        <taxon>eudicotyledons</taxon>
        <taxon>Gunneridae</taxon>
        <taxon>Pentapetalae</taxon>
        <taxon>rosids</taxon>
        <taxon>fabids</taxon>
        <taxon>Fabales</taxon>
        <taxon>Fabaceae</taxon>
        <taxon>Papilionoideae</taxon>
        <taxon>50 kb inversion clade</taxon>
        <taxon>NPAAA clade</taxon>
        <taxon>Hologalegina</taxon>
        <taxon>IRL clade</taxon>
        <taxon>Cicereae</taxon>
        <taxon>Cicer</taxon>
    </lineage>
</organism>
<dbReference type="Gene3D" id="3.10.20.370">
    <property type="match status" value="1"/>
</dbReference>